<keyword evidence="3" id="KW-1185">Reference proteome</keyword>
<keyword evidence="1" id="KW-0732">Signal</keyword>
<comment type="caution">
    <text evidence="2">The sequence shown here is derived from an EMBL/GenBank/DDBJ whole genome shotgun (WGS) entry which is preliminary data.</text>
</comment>
<feature type="signal peptide" evidence="1">
    <location>
        <begin position="1"/>
        <end position="19"/>
    </location>
</feature>
<organism evidence="2 3">
    <name type="scientific">Rhynchosporium graminicola</name>
    <dbReference type="NCBI Taxonomy" id="2792576"/>
    <lineage>
        <taxon>Eukaryota</taxon>
        <taxon>Fungi</taxon>
        <taxon>Dikarya</taxon>
        <taxon>Ascomycota</taxon>
        <taxon>Pezizomycotina</taxon>
        <taxon>Leotiomycetes</taxon>
        <taxon>Helotiales</taxon>
        <taxon>Ploettnerulaceae</taxon>
        <taxon>Rhynchosporium</taxon>
    </lineage>
</organism>
<gene>
    <name evidence="2" type="ORF">RCO7_08102</name>
</gene>
<dbReference type="Proteomes" id="UP000178129">
    <property type="component" value="Unassembled WGS sequence"/>
</dbReference>
<evidence type="ECO:0000313" key="3">
    <source>
        <dbReference type="Proteomes" id="UP000178129"/>
    </source>
</evidence>
<proteinExistence type="predicted"/>
<protein>
    <submittedName>
        <fullName evidence="2">Uncharacterized protein</fullName>
    </submittedName>
</protein>
<dbReference type="STRING" id="914237.A0A1E1K7L9"/>
<dbReference type="EMBL" id="FJUW01000007">
    <property type="protein sequence ID" value="CZS93982.1"/>
    <property type="molecule type" value="Genomic_DNA"/>
</dbReference>
<accession>A0A1E1K7L9</accession>
<name>A0A1E1K7L9_9HELO</name>
<evidence type="ECO:0000256" key="1">
    <source>
        <dbReference type="SAM" id="SignalP"/>
    </source>
</evidence>
<dbReference type="InParanoid" id="A0A1E1K7L9"/>
<dbReference type="AlphaFoldDB" id="A0A1E1K7L9"/>
<feature type="chain" id="PRO_5009445640" evidence="1">
    <location>
        <begin position="20"/>
        <end position="242"/>
    </location>
</feature>
<reference evidence="3" key="1">
    <citation type="submission" date="2016-03" db="EMBL/GenBank/DDBJ databases">
        <authorList>
            <person name="Ploux O."/>
        </authorList>
    </citation>
    <scope>NUCLEOTIDE SEQUENCE [LARGE SCALE GENOMIC DNA]</scope>
    <source>
        <strain evidence="3">UK7</strain>
    </source>
</reference>
<evidence type="ECO:0000313" key="2">
    <source>
        <dbReference type="EMBL" id="CZS93982.1"/>
    </source>
</evidence>
<sequence length="242" mass="26253">MKLTSVLCLAFATVIPVQAFKVWASFTDELIDVGDLDIFWSVWNRMYDVSDLHGGLSDVSRGALNGNCNHASQKPQITARVILDGQWGSVGGLNGWRMRDALISSMWRTIQVAGEQHAYPVYNHCTGFTWQEGVPLHKWAACGPVAHVKCLENGGCPYGLECQGFKWGHKLPSIVRINVYNHQGALRPDAYQVRISSSSNTNGGGGCGKAGAISEVLASFVPGIGTYFEKGIKILCRQGGLP</sequence>